<name>A0A8H7BCB3_9PLEO</name>
<dbReference type="EMBL" id="JAAABM010000006">
    <property type="protein sequence ID" value="KAF7676712.1"/>
    <property type="molecule type" value="Genomic_DNA"/>
</dbReference>
<gene>
    <name evidence="1" type="ORF">GT037_004924</name>
</gene>
<proteinExistence type="predicted"/>
<reference evidence="1" key="1">
    <citation type="submission" date="2020-01" db="EMBL/GenBank/DDBJ databases">
        <authorList>
            <person name="Feng Z.H.Z."/>
        </authorList>
    </citation>
    <scope>NUCLEOTIDE SEQUENCE</scope>
    <source>
        <strain evidence="1">CBS107.38</strain>
    </source>
</reference>
<evidence type="ECO:0000313" key="1">
    <source>
        <dbReference type="EMBL" id="KAF7676712.1"/>
    </source>
</evidence>
<reference evidence="1" key="2">
    <citation type="submission" date="2020-08" db="EMBL/GenBank/DDBJ databases">
        <title>Draft Genome Sequence of Cumin Blight Pathogen Alternaria burnsii.</title>
        <authorList>
            <person name="Feng Z."/>
        </authorList>
    </citation>
    <scope>NUCLEOTIDE SEQUENCE</scope>
    <source>
        <strain evidence="1">CBS107.38</strain>
    </source>
</reference>
<keyword evidence="2" id="KW-1185">Reference proteome</keyword>
<dbReference type="RefSeq" id="XP_038786921.1">
    <property type="nucleotide sequence ID" value="XM_038929971.1"/>
</dbReference>
<accession>A0A8H7BCB3</accession>
<evidence type="ECO:0000313" key="2">
    <source>
        <dbReference type="Proteomes" id="UP000596902"/>
    </source>
</evidence>
<comment type="caution">
    <text evidence="1">The sequence shown here is derived from an EMBL/GenBank/DDBJ whole genome shotgun (WGS) entry which is preliminary data.</text>
</comment>
<sequence length="132" mass="14813">MPSTFEPSAHDKLAQAQYEEMLKARVLNQAKAVYDGRQFQDCKFDVVISYHDPDDAGDRDFFIASLIVYDAACDNTYNSAPELKILLRSEACTSFEGAYESLVDALLFKMTEALKFVDTQDTEDAAEVSSKF</sequence>
<dbReference type="Proteomes" id="UP000596902">
    <property type="component" value="Unassembled WGS sequence"/>
</dbReference>
<dbReference type="GeneID" id="62203149"/>
<dbReference type="AlphaFoldDB" id="A0A8H7BCB3"/>
<organism evidence="1 2">
    <name type="scientific">Alternaria burnsii</name>
    <dbReference type="NCBI Taxonomy" id="1187904"/>
    <lineage>
        <taxon>Eukaryota</taxon>
        <taxon>Fungi</taxon>
        <taxon>Dikarya</taxon>
        <taxon>Ascomycota</taxon>
        <taxon>Pezizomycotina</taxon>
        <taxon>Dothideomycetes</taxon>
        <taxon>Pleosporomycetidae</taxon>
        <taxon>Pleosporales</taxon>
        <taxon>Pleosporineae</taxon>
        <taxon>Pleosporaceae</taxon>
        <taxon>Alternaria</taxon>
        <taxon>Alternaria sect. Alternaria</taxon>
    </lineage>
</organism>
<protein>
    <submittedName>
        <fullName evidence="1">Uncharacterized protein</fullName>
    </submittedName>
</protein>